<keyword evidence="2" id="KW-1133">Transmembrane helix</keyword>
<feature type="coiled-coil region" evidence="1">
    <location>
        <begin position="83"/>
        <end position="113"/>
    </location>
</feature>
<feature type="transmembrane region" description="Helical" evidence="2">
    <location>
        <begin position="48"/>
        <end position="65"/>
    </location>
</feature>
<keyword evidence="2" id="KW-0472">Membrane</keyword>
<dbReference type="EMBL" id="MAYW01000061">
    <property type="protein sequence ID" value="ODS32465.1"/>
    <property type="molecule type" value="Genomic_DNA"/>
</dbReference>
<organism evidence="3 4">
    <name type="scientific">Candidatus Scalindua rubra</name>
    <dbReference type="NCBI Taxonomy" id="1872076"/>
    <lineage>
        <taxon>Bacteria</taxon>
        <taxon>Pseudomonadati</taxon>
        <taxon>Planctomycetota</taxon>
        <taxon>Candidatus Brocadiia</taxon>
        <taxon>Candidatus Brocadiales</taxon>
        <taxon>Candidatus Scalinduaceae</taxon>
        <taxon>Candidatus Scalindua</taxon>
    </lineage>
</organism>
<dbReference type="AlphaFoldDB" id="A0A1E3XA01"/>
<protein>
    <submittedName>
        <fullName evidence="3">Uncharacterized protein</fullName>
    </submittedName>
</protein>
<proteinExistence type="predicted"/>
<evidence type="ECO:0000313" key="4">
    <source>
        <dbReference type="Proteomes" id="UP000094056"/>
    </source>
</evidence>
<gene>
    <name evidence="3" type="ORF">SCARUB_02409</name>
</gene>
<keyword evidence="2" id="KW-0812">Transmembrane</keyword>
<evidence type="ECO:0000313" key="3">
    <source>
        <dbReference type="EMBL" id="ODS32465.1"/>
    </source>
</evidence>
<keyword evidence="1" id="KW-0175">Coiled coil</keyword>
<evidence type="ECO:0000256" key="1">
    <source>
        <dbReference type="SAM" id="Coils"/>
    </source>
</evidence>
<sequence length="114" mass="14021">MKTDRRKLDRRMAESHFEGTNRRIGERRRIKRNPWFVWYMTNRKEIQLYLFIMIVCILVALSFNFKDTVSKSLTKEEDVTFLSKSLEAEEDFLREEIERKSELLNDIRKMRRSR</sequence>
<name>A0A1E3XA01_9BACT</name>
<evidence type="ECO:0000256" key="2">
    <source>
        <dbReference type="SAM" id="Phobius"/>
    </source>
</evidence>
<dbReference type="Proteomes" id="UP000094056">
    <property type="component" value="Unassembled WGS sequence"/>
</dbReference>
<accession>A0A1E3XA01</accession>
<reference evidence="3 4" key="1">
    <citation type="submission" date="2016-07" db="EMBL/GenBank/DDBJ databases">
        <title>Draft genome of Scalindua rubra, obtained from a brine-seawater interface in the Red Sea, sheds light on salt adaptation in anammox bacteria.</title>
        <authorList>
            <person name="Speth D.R."/>
            <person name="Lagkouvardos I."/>
            <person name="Wang Y."/>
            <person name="Qian P.-Y."/>
            <person name="Dutilh B.E."/>
            <person name="Jetten M.S."/>
        </authorList>
    </citation>
    <scope>NUCLEOTIDE SEQUENCE [LARGE SCALE GENOMIC DNA]</scope>
    <source>
        <strain evidence="3">BSI-1</strain>
    </source>
</reference>
<comment type="caution">
    <text evidence="3">The sequence shown here is derived from an EMBL/GenBank/DDBJ whole genome shotgun (WGS) entry which is preliminary data.</text>
</comment>